<feature type="binding site" evidence="10">
    <location>
        <position position="208"/>
    </location>
    <ligand>
        <name>ATP</name>
        <dbReference type="ChEBI" id="CHEBI:30616"/>
    </ligand>
</feature>
<dbReference type="Pfam" id="PF01293">
    <property type="entry name" value="PEPCK_ATP"/>
    <property type="match status" value="1"/>
</dbReference>
<keyword evidence="10" id="KW-0963">Cytoplasm</keyword>
<dbReference type="PANTHER" id="PTHR30031:SF0">
    <property type="entry name" value="PHOSPHOENOLPYRUVATE CARBOXYKINASE (ATP)"/>
    <property type="match status" value="1"/>
</dbReference>
<keyword evidence="8 10" id="KW-0456">Lyase</keyword>
<evidence type="ECO:0000256" key="10">
    <source>
        <dbReference type="HAMAP-Rule" id="MF_00453"/>
    </source>
</evidence>
<comment type="cofactor">
    <cofactor evidence="10">
        <name>Mn(2+)</name>
        <dbReference type="ChEBI" id="CHEBI:29035"/>
    </cofactor>
    <text evidence="10">Binds 1 Mn(2+) ion per subunit.</text>
</comment>
<dbReference type="PROSITE" id="PS00532">
    <property type="entry name" value="PEPCK_ATP"/>
    <property type="match status" value="1"/>
</dbReference>
<comment type="similarity">
    <text evidence="2 10">Belongs to the phosphoenolpyruvate carboxykinase (ATP) family.</text>
</comment>
<dbReference type="InterPro" id="IPR015994">
    <property type="entry name" value="PEPCK_ATP_CS"/>
</dbReference>
<evidence type="ECO:0000256" key="7">
    <source>
        <dbReference type="ARBA" id="ARBA00022840"/>
    </source>
</evidence>
<feature type="binding site" evidence="10">
    <location>
        <position position="245"/>
    </location>
    <ligand>
        <name>Mn(2+)</name>
        <dbReference type="ChEBI" id="CHEBI:29035"/>
    </ligand>
</feature>
<dbReference type="NCBIfam" id="NF006821">
    <property type="entry name" value="PRK09344.1-3"/>
    <property type="match status" value="1"/>
</dbReference>
<keyword evidence="11" id="KW-0808">Transferase</keyword>
<feature type="binding site" evidence="10">
    <location>
        <position position="48"/>
    </location>
    <ligand>
        <name>substrate</name>
    </ligand>
</feature>
<evidence type="ECO:0000256" key="9">
    <source>
        <dbReference type="ARBA" id="ARBA00047371"/>
    </source>
</evidence>
<evidence type="ECO:0000256" key="4">
    <source>
        <dbReference type="ARBA" id="ARBA00022432"/>
    </source>
</evidence>
<dbReference type="GO" id="GO:0006094">
    <property type="term" value="P:gluconeogenesis"/>
    <property type="evidence" value="ECO:0007669"/>
    <property type="project" value="UniProtKB-UniRule"/>
</dbReference>
<dbReference type="Gene3D" id="2.170.8.10">
    <property type="entry name" value="Phosphoenolpyruvate Carboxykinase, domain 2"/>
    <property type="match status" value="1"/>
</dbReference>
<keyword evidence="10" id="KW-0479">Metal-binding</keyword>
<dbReference type="Gene3D" id="3.40.449.10">
    <property type="entry name" value="Phosphoenolpyruvate Carboxykinase, domain 1"/>
    <property type="match status" value="1"/>
</dbReference>
<comment type="catalytic activity">
    <reaction evidence="9 10">
        <text>oxaloacetate + ATP = phosphoenolpyruvate + ADP + CO2</text>
        <dbReference type="Rhea" id="RHEA:18617"/>
        <dbReference type="ChEBI" id="CHEBI:16452"/>
        <dbReference type="ChEBI" id="CHEBI:16526"/>
        <dbReference type="ChEBI" id="CHEBI:30616"/>
        <dbReference type="ChEBI" id="CHEBI:58702"/>
        <dbReference type="ChEBI" id="CHEBI:456216"/>
        <dbReference type="EC" id="4.1.1.49"/>
    </reaction>
</comment>
<dbReference type="STRING" id="698762.SAMN00808754_2821"/>
<comment type="caution">
    <text evidence="10">Lacks conserved residue(s) required for the propagation of feature annotation.</text>
</comment>
<dbReference type="AlphaFoldDB" id="A0A1W1W109"/>
<keyword evidence="5 10" id="KW-0547">Nucleotide-binding</keyword>
<dbReference type="GO" id="GO:0005524">
    <property type="term" value="F:ATP binding"/>
    <property type="evidence" value="ECO:0007669"/>
    <property type="project" value="UniProtKB-UniRule"/>
</dbReference>
<feature type="binding site" evidence="10">
    <location>
        <position position="189"/>
    </location>
    <ligand>
        <name>Mn(2+)</name>
        <dbReference type="ChEBI" id="CHEBI:29035"/>
    </ligand>
</feature>
<dbReference type="NCBIfam" id="NF006820">
    <property type="entry name" value="PRK09344.1-2"/>
    <property type="match status" value="1"/>
</dbReference>
<dbReference type="GO" id="GO:0046872">
    <property type="term" value="F:metal ion binding"/>
    <property type="evidence" value="ECO:0007669"/>
    <property type="project" value="UniProtKB-KW"/>
</dbReference>
<comment type="pathway">
    <text evidence="1 10">Carbohydrate biosynthesis; gluconeogenesis.</text>
</comment>
<feature type="binding site" evidence="10">
    <location>
        <position position="189"/>
    </location>
    <ligand>
        <name>substrate</name>
    </ligand>
</feature>
<evidence type="ECO:0000313" key="11">
    <source>
        <dbReference type="EMBL" id="SMB99266.1"/>
    </source>
</evidence>
<evidence type="ECO:0000256" key="2">
    <source>
        <dbReference type="ARBA" id="ARBA00006052"/>
    </source>
</evidence>
<dbReference type="InterPro" id="IPR008210">
    <property type="entry name" value="PEP_carboxykinase_N"/>
</dbReference>
<dbReference type="EMBL" id="LT838272">
    <property type="protein sequence ID" value="SMB99266.1"/>
    <property type="molecule type" value="Genomic_DNA"/>
</dbReference>
<dbReference type="InterPro" id="IPR013035">
    <property type="entry name" value="PEP_carboxykinase_C"/>
</dbReference>
<keyword evidence="7 10" id="KW-0067">ATP-binding</keyword>
<dbReference type="HAMAP" id="MF_00453">
    <property type="entry name" value="PEPCK_ATP"/>
    <property type="match status" value="1"/>
</dbReference>
<dbReference type="InterPro" id="IPR001272">
    <property type="entry name" value="PEP_carboxykinase_ATP"/>
</dbReference>
<dbReference type="SUPFAM" id="SSF53795">
    <property type="entry name" value="PEP carboxykinase-like"/>
    <property type="match status" value="1"/>
</dbReference>
<feature type="binding site" evidence="10">
    <location>
        <position position="435"/>
    </location>
    <ligand>
        <name>ATP</name>
        <dbReference type="ChEBI" id="CHEBI:30616"/>
    </ligand>
</feature>
<evidence type="ECO:0000256" key="6">
    <source>
        <dbReference type="ARBA" id="ARBA00022793"/>
    </source>
</evidence>
<dbReference type="GO" id="GO:0016301">
    <property type="term" value="F:kinase activity"/>
    <property type="evidence" value="ECO:0007669"/>
    <property type="project" value="UniProtKB-KW"/>
</dbReference>
<dbReference type="NCBIfam" id="TIGR00224">
    <property type="entry name" value="pckA"/>
    <property type="match status" value="1"/>
</dbReference>
<feature type="binding site" evidence="10">
    <location>
        <position position="183"/>
    </location>
    <ligand>
        <name>substrate</name>
    </ligand>
</feature>
<evidence type="ECO:0000256" key="3">
    <source>
        <dbReference type="ARBA" id="ARBA00012363"/>
    </source>
</evidence>
<dbReference type="CDD" id="cd00484">
    <property type="entry name" value="PEPCK_ATP"/>
    <property type="match status" value="1"/>
</dbReference>
<keyword evidence="10" id="KW-0464">Manganese</keyword>
<dbReference type="GO" id="GO:0004612">
    <property type="term" value="F:phosphoenolpyruvate carboxykinase (ATP) activity"/>
    <property type="evidence" value="ECO:0007669"/>
    <property type="project" value="UniProtKB-UniRule"/>
</dbReference>
<gene>
    <name evidence="10" type="primary">pckA</name>
    <name evidence="11" type="ORF">SAMN00808754_2821</name>
</gene>
<dbReference type="GO" id="GO:0005829">
    <property type="term" value="C:cytosol"/>
    <property type="evidence" value="ECO:0007669"/>
    <property type="project" value="TreeGrafter"/>
</dbReference>
<evidence type="ECO:0000313" key="12">
    <source>
        <dbReference type="Proteomes" id="UP000192569"/>
    </source>
</evidence>
<feature type="binding site" evidence="10">
    <location>
        <position position="208"/>
    </location>
    <ligand>
        <name>Mn(2+)</name>
        <dbReference type="ChEBI" id="CHEBI:29035"/>
    </ligand>
</feature>
<organism evidence="11 12">
    <name type="scientific">Thermanaeromonas toyohensis ToBE</name>
    <dbReference type="NCBI Taxonomy" id="698762"/>
    <lineage>
        <taxon>Bacteria</taxon>
        <taxon>Bacillati</taxon>
        <taxon>Bacillota</taxon>
        <taxon>Clostridia</taxon>
        <taxon>Neomoorellales</taxon>
        <taxon>Neomoorellaceae</taxon>
        <taxon>Thermanaeromonas</taxon>
    </lineage>
</organism>
<dbReference type="PIRSF" id="PIRSF006294">
    <property type="entry name" value="PEP_crbxkin"/>
    <property type="match status" value="1"/>
</dbReference>
<keyword evidence="11" id="KW-0670">Pyruvate</keyword>
<feature type="binding site" evidence="10">
    <location>
        <position position="273"/>
    </location>
    <ligand>
        <name>ATP</name>
        <dbReference type="ChEBI" id="CHEBI:30616"/>
    </ligand>
</feature>
<comment type="function">
    <text evidence="10">Involved in the gluconeogenesis. Catalyzes the conversion of oxaloacetate (OAA) to phosphoenolpyruvate (PEP) through direct phosphoryl transfer between the nucleoside triphosphate and OAA.</text>
</comment>
<keyword evidence="6 10" id="KW-0210">Decarboxylase</keyword>
<feature type="binding site" evidence="10">
    <location>
        <position position="189"/>
    </location>
    <ligand>
        <name>ATP</name>
        <dbReference type="ChEBI" id="CHEBI:30616"/>
    </ligand>
</feature>
<dbReference type="Gene3D" id="3.90.228.20">
    <property type="match status" value="1"/>
</dbReference>
<comment type="subcellular location">
    <subcellularLocation>
        <location evidence="10">Cytoplasm</location>
    </subcellularLocation>
</comment>
<dbReference type="SUPFAM" id="SSF68923">
    <property type="entry name" value="PEP carboxykinase N-terminal domain"/>
    <property type="match status" value="1"/>
</dbReference>
<feature type="binding site" evidence="10">
    <location>
        <begin position="224"/>
        <end position="232"/>
    </location>
    <ligand>
        <name>ATP</name>
        <dbReference type="ChEBI" id="CHEBI:30616"/>
    </ligand>
</feature>
<evidence type="ECO:0000256" key="5">
    <source>
        <dbReference type="ARBA" id="ARBA00022741"/>
    </source>
</evidence>
<keyword evidence="4 10" id="KW-0312">Gluconeogenesis</keyword>
<name>A0A1W1W109_9FIRM</name>
<reference evidence="11 12" key="1">
    <citation type="submission" date="2017-04" db="EMBL/GenBank/DDBJ databases">
        <authorList>
            <person name="Afonso C.L."/>
            <person name="Miller P.J."/>
            <person name="Scott M.A."/>
            <person name="Spackman E."/>
            <person name="Goraichik I."/>
            <person name="Dimitrov K.M."/>
            <person name="Suarez D.L."/>
            <person name="Swayne D.E."/>
        </authorList>
    </citation>
    <scope>NUCLEOTIDE SEQUENCE [LARGE SCALE GENOMIC DNA]</scope>
    <source>
        <strain evidence="11 12">ToBE</strain>
    </source>
</reference>
<evidence type="ECO:0000256" key="1">
    <source>
        <dbReference type="ARBA" id="ARBA00004742"/>
    </source>
</evidence>
<evidence type="ECO:0000256" key="8">
    <source>
        <dbReference type="ARBA" id="ARBA00023239"/>
    </source>
</evidence>
<feature type="binding site" evidence="10">
    <location>
        <position position="310"/>
    </location>
    <ligand>
        <name>ATP</name>
        <dbReference type="ChEBI" id="CHEBI:30616"/>
    </ligand>
</feature>
<feature type="binding site" evidence="10">
    <location>
        <position position="310"/>
    </location>
    <ligand>
        <name>substrate</name>
    </ligand>
</feature>
<keyword evidence="11" id="KW-0418">Kinase</keyword>
<dbReference type="OrthoDB" id="9806325at2"/>
<accession>A0A1W1W109</accession>
<dbReference type="UniPathway" id="UPA00138"/>
<proteinExistence type="inferred from homology"/>
<dbReference type="FunFam" id="2.170.8.10:FF:000001">
    <property type="entry name" value="Phosphoenolpyruvate carboxykinase (ATP)"/>
    <property type="match status" value="1"/>
</dbReference>
<sequence>MGMDLYNAGRIYRNLPVPKLIEIALSRGEGILAKNGALVVKTGKYTGRSPNDKYIVDLPSIHNQIHWGPVNQSIEPEKFQQIYQRLLAYLQNRELFIFDGFVGADPRFRLAVRVVNELAWQNLFVHQLFIRPTREELATHQPQFTVICAPGFKAEPQIDGTRSEAFIILNLEEKLILIGGTSYAGEMKKSIFTVMNYWLPQIGVLPMHCSANMGPEGDTALFFGLSGTGKTTLSADPQRRLIGDDEHGWSDQGIFNFEGGCYAKCISLSAENEPQIWNAIRFGAVLENVVVDEETRETDYDSAALTENTRAAYPVEFIPGAIVPGVGGHPRTILFLAADAFGVLPPIAKLTKEQAMYHFLSGYTSKLAGTERGVTTPEATFSTCFGAPFLPLSPAVYARMLGEKIDKYGVNVYLVNTGWSGGPYGVGQRMSIKLTRAVVQAALSGELEEVEMEPHPIFQILVPKSCPGVPAEVLQPRNTWPDPKEYDEMAQKLARLFTENFNKFKGVAPELAAVGPRAA</sequence>
<dbReference type="Proteomes" id="UP000192569">
    <property type="component" value="Chromosome I"/>
</dbReference>
<dbReference type="PANTHER" id="PTHR30031">
    <property type="entry name" value="PHOSPHOENOLPYRUVATE CARBOXYKINASE ATP"/>
    <property type="match status" value="1"/>
</dbReference>
<protein>
    <recommendedName>
        <fullName evidence="3 10">Phosphoenolpyruvate carboxykinase (ATP)</fullName>
        <shortName evidence="10">PCK</shortName>
        <shortName evidence="10">PEP carboxykinase</shortName>
        <shortName evidence="10">PEPCK</shortName>
        <ecNumber evidence="3 10">4.1.1.49</ecNumber>
    </recommendedName>
</protein>
<keyword evidence="12" id="KW-1185">Reference proteome</keyword>
<dbReference type="EC" id="4.1.1.49" evidence="3 10"/>